<feature type="region of interest" description="Disordered" evidence="1">
    <location>
        <begin position="72"/>
        <end position="96"/>
    </location>
</feature>
<organism evidence="2 3">
    <name type="scientific">Polarella glacialis</name>
    <name type="common">Dinoflagellate</name>
    <dbReference type="NCBI Taxonomy" id="89957"/>
    <lineage>
        <taxon>Eukaryota</taxon>
        <taxon>Sar</taxon>
        <taxon>Alveolata</taxon>
        <taxon>Dinophyceae</taxon>
        <taxon>Suessiales</taxon>
        <taxon>Suessiaceae</taxon>
        <taxon>Polarella</taxon>
    </lineage>
</organism>
<dbReference type="Proteomes" id="UP000626109">
    <property type="component" value="Unassembled WGS sequence"/>
</dbReference>
<dbReference type="EMBL" id="CAJNNW010005122">
    <property type="protein sequence ID" value="CAE8647115.1"/>
    <property type="molecule type" value="Genomic_DNA"/>
</dbReference>
<evidence type="ECO:0000313" key="2">
    <source>
        <dbReference type="EMBL" id="CAE8647115.1"/>
    </source>
</evidence>
<sequence>MFQRPCCSHSLTSRCNTPMLATSCCVSAQRPATMFGAGMPQRMRLVVFSVGVVARACATSITAQAAGTRSQRRARVVRSRSSAKESPPTPTPFSDIQLSPTELQQWLRADIMRRYKELKLLGWLGRAYLAVPFVFKKFLPAIFQLSAYDSNAAACFTRGGCVDCTLREGSGIAGPKGIPFRLMLDMAAEDPKRIKEVKLLSIGCDLTREDGEDGEDAAQVTAEGNWSRMSLDAVQELCDLINTDAPTKRLVVKAITSTIFKKLSNVARAAKEGIDLEVGAAGTFTPREELWALEGTSYKWVQQVSGWYFAAARLEELRFESVAEGVRFTFYLDPSEPVNSVSPGLNVNPEVINCKFS</sequence>
<comment type="caution">
    <text evidence="2">The sequence shown here is derived from an EMBL/GenBank/DDBJ whole genome shotgun (WGS) entry which is preliminary data.</text>
</comment>
<evidence type="ECO:0000313" key="3">
    <source>
        <dbReference type="Proteomes" id="UP000626109"/>
    </source>
</evidence>
<reference evidence="2" key="1">
    <citation type="submission" date="2021-02" db="EMBL/GenBank/DDBJ databases">
        <authorList>
            <person name="Dougan E. K."/>
            <person name="Rhodes N."/>
            <person name="Thang M."/>
            <person name="Chan C."/>
        </authorList>
    </citation>
    <scope>NUCLEOTIDE SEQUENCE</scope>
</reference>
<name>A0A813I8Y6_POLGL</name>
<evidence type="ECO:0000256" key="1">
    <source>
        <dbReference type="SAM" id="MobiDB-lite"/>
    </source>
</evidence>
<accession>A0A813I8Y6</accession>
<dbReference type="AlphaFoldDB" id="A0A813I8Y6"/>
<gene>
    <name evidence="2" type="ORF">PGLA2088_LOCUS5396</name>
</gene>
<proteinExistence type="predicted"/>
<protein>
    <submittedName>
        <fullName evidence="2">Uncharacterized protein</fullName>
    </submittedName>
</protein>